<evidence type="ECO:0000256" key="3">
    <source>
        <dbReference type="ARBA" id="ARBA00022723"/>
    </source>
</evidence>
<dbReference type="Proteomes" id="UP000465031">
    <property type="component" value="Chromosome"/>
</dbReference>
<dbReference type="Gene3D" id="1.10.150.900">
    <property type="match status" value="1"/>
</dbReference>
<keyword evidence="3" id="KW-0479">Metal-binding</keyword>
<reference evidence="8" key="2">
    <citation type="submission" date="2019-12" db="EMBL/GenBank/DDBJ databases">
        <title>Complete and Draft Genome Sequences of New Strains and Members of Some Known Species of the Genus Rathayibacter isolated from Plants.</title>
        <authorList>
            <person name="Tarlachkov S.V."/>
            <person name="Starodumova I.P."/>
            <person name="Dorofeeva L.V."/>
            <person name="Prisyazhnaya N.V."/>
            <person name="Leyn S.A."/>
            <person name="Zlamal J.E."/>
            <person name="Elane M.L."/>
            <person name="Osterman A.L."/>
            <person name="Nadler S.A."/>
            <person name="Subbotin S.A."/>
            <person name="Evtushenko L.I."/>
        </authorList>
    </citation>
    <scope>NUCLEOTIDE SEQUENCE</scope>
    <source>
        <strain evidence="8">VKM Ac-2761</strain>
    </source>
</reference>
<dbReference type="Gene3D" id="3.40.630.10">
    <property type="entry name" value="Zn peptidases"/>
    <property type="match status" value="1"/>
</dbReference>
<keyword evidence="5" id="KW-0862">Zinc</keyword>
<name>A0A166IFS1_9MICO</name>
<dbReference type="Gene3D" id="3.30.70.360">
    <property type="match status" value="1"/>
</dbReference>
<dbReference type="EMBL" id="LIIN01000010">
    <property type="protein sequence ID" value="KZX22312.1"/>
    <property type="molecule type" value="Genomic_DNA"/>
</dbReference>
<protein>
    <submittedName>
        <fullName evidence="8">M20/M25/M40 family metallo-hydrolase</fullName>
    </submittedName>
    <submittedName>
        <fullName evidence="7">Succinyl-diaminopimelate desuccinylase</fullName>
        <ecNumber evidence="7">3.5.1.18</ecNumber>
    </submittedName>
</protein>
<keyword evidence="2" id="KW-0645">Protease</keyword>
<keyword evidence="4 7" id="KW-0378">Hydrolase</keyword>
<dbReference type="GO" id="GO:0009014">
    <property type="term" value="F:succinyl-diaminopimelate desuccinylase activity"/>
    <property type="evidence" value="ECO:0007669"/>
    <property type="project" value="UniProtKB-EC"/>
</dbReference>
<accession>A0A166IFS1</accession>
<dbReference type="GO" id="GO:0008233">
    <property type="term" value="F:peptidase activity"/>
    <property type="evidence" value="ECO:0007669"/>
    <property type="project" value="UniProtKB-KW"/>
</dbReference>
<organism evidence="7 9">
    <name type="scientific">Rathayibacter tanaceti</name>
    <dbReference type="NCBI Taxonomy" id="1671680"/>
    <lineage>
        <taxon>Bacteria</taxon>
        <taxon>Bacillati</taxon>
        <taxon>Actinomycetota</taxon>
        <taxon>Actinomycetes</taxon>
        <taxon>Micrococcales</taxon>
        <taxon>Microbacteriaceae</taxon>
        <taxon>Rathayibacter</taxon>
    </lineage>
</organism>
<evidence type="ECO:0000256" key="5">
    <source>
        <dbReference type="ARBA" id="ARBA00022833"/>
    </source>
</evidence>
<dbReference type="PATRIC" id="fig|1671680.3.peg.586"/>
<reference evidence="7 9" key="1">
    <citation type="submission" date="2015-08" db="EMBL/GenBank/DDBJ databases">
        <title>Draft Genome Sequence of Rathayibacter sp. Strain VKM Ac-2596 Isolated from Leaf Gall Induced by Plant-Parasitic Nematodes.</title>
        <authorList>
            <person name="Vasilenko O.V."/>
            <person name="Starodumova I.P."/>
            <person name="Tarlachkov S.V."/>
            <person name="Dorofeeva L.V."/>
            <person name="Evtushenko L.I."/>
        </authorList>
    </citation>
    <scope>NUCLEOTIDE SEQUENCE [LARGE SCALE GENOMIC DNA]</scope>
    <source>
        <strain evidence="7 9">VKM Ac-2596</strain>
    </source>
</reference>
<evidence type="ECO:0000313" key="9">
    <source>
        <dbReference type="Proteomes" id="UP000076717"/>
    </source>
</evidence>
<reference evidence="10" key="3">
    <citation type="submission" date="2019-12" db="EMBL/GenBank/DDBJ databases">
        <title>Complete and draft genome sequences of new strains and members of some known species of the genus Rathayibacter isolated from plants.</title>
        <authorList>
            <person name="Tarlachkov S.V."/>
            <person name="Starodumova I.P."/>
            <person name="Dorofeeva L.V."/>
            <person name="Prisyazhnaya N.V."/>
            <person name="Leyn S."/>
            <person name="Zlamal J."/>
            <person name="Elan M."/>
            <person name="Osterman A.L."/>
            <person name="Nadler S."/>
            <person name="Subbotin S.A."/>
            <person name="Evtushenko L.I."/>
        </authorList>
    </citation>
    <scope>NUCLEOTIDE SEQUENCE [LARGE SCALE GENOMIC DNA]</scope>
    <source>
        <strain evidence="10">VKM Ac-2761</strain>
    </source>
</reference>
<evidence type="ECO:0000256" key="1">
    <source>
        <dbReference type="ARBA" id="ARBA00006247"/>
    </source>
</evidence>
<dbReference type="KEGG" id="rte:GSU10_11165"/>
<gene>
    <name evidence="7" type="primary">dapE_2</name>
    <name evidence="7" type="ORF">ACH61_00553</name>
    <name evidence="8" type="ORF">GSU10_11165</name>
</gene>
<dbReference type="InterPro" id="IPR002933">
    <property type="entry name" value="Peptidase_M20"/>
</dbReference>
<dbReference type="GO" id="GO:0006508">
    <property type="term" value="P:proteolysis"/>
    <property type="evidence" value="ECO:0007669"/>
    <property type="project" value="UniProtKB-KW"/>
</dbReference>
<dbReference type="GO" id="GO:0046872">
    <property type="term" value="F:metal ion binding"/>
    <property type="evidence" value="ECO:0007669"/>
    <property type="project" value="UniProtKB-KW"/>
</dbReference>
<dbReference type="Proteomes" id="UP000076717">
    <property type="component" value="Unassembled WGS sequence"/>
</dbReference>
<dbReference type="InterPro" id="IPR011650">
    <property type="entry name" value="Peptidase_M20_dimer"/>
</dbReference>
<dbReference type="RefSeq" id="WP_068208216.1">
    <property type="nucleotide sequence ID" value="NZ_CP047186.1"/>
</dbReference>
<dbReference type="Pfam" id="PF07687">
    <property type="entry name" value="M20_dimer"/>
    <property type="match status" value="1"/>
</dbReference>
<dbReference type="PANTHER" id="PTHR45962">
    <property type="entry name" value="N-FATTY-ACYL-AMINO ACID SYNTHASE/HYDROLASE PM20D1"/>
    <property type="match status" value="1"/>
</dbReference>
<dbReference type="AlphaFoldDB" id="A0A166IFS1"/>
<evidence type="ECO:0000313" key="8">
    <source>
        <dbReference type="EMBL" id="QHC56137.1"/>
    </source>
</evidence>
<evidence type="ECO:0000259" key="6">
    <source>
        <dbReference type="Pfam" id="PF07687"/>
    </source>
</evidence>
<dbReference type="Pfam" id="PF01546">
    <property type="entry name" value="Peptidase_M20"/>
    <property type="match status" value="1"/>
</dbReference>
<feature type="domain" description="Peptidase M20 dimerisation" evidence="6">
    <location>
        <begin position="211"/>
        <end position="358"/>
    </location>
</feature>
<comment type="similarity">
    <text evidence="1">Belongs to the peptidase M20A family.</text>
</comment>
<dbReference type="InterPro" id="IPR036264">
    <property type="entry name" value="Bact_exopeptidase_dim_dom"/>
</dbReference>
<keyword evidence="9" id="KW-1185">Reference proteome</keyword>
<dbReference type="OrthoDB" id="3665926at2"/>
<dbReference type="EC" id="3.5.1.18" evidence="7"/>
<evidence type="ECO:0000313" key="7">
    <source>
        <dbReference type="EMBL" id="KZX22312.1"/>
    </source>
</evidence>
<proteinExistence type="inferred from homology"/>
<dbReference type="EMBL" id="CP047186">
    <property type="protein sequence ID" value="QHC56137.1"/>
    <property type="molecule type" value="Genomic_DNA"/>
</dbReference>
<dbReference type="PANTHER" id="PTHR45962:SF1">
    <property type="entry name" value="N-FATTY-ACYL-AMINO ACID SYNTHASE_HYDROLASE PM20D1"/>
    <property type="match status" value="1"/>
</dbReference>
<sequence length="457" mass="49218">MASTSTDGSPAGRGRVEDAEALERFRSLLRIPTVSGRDDAGRDADFERFLATLTELYPRVHHALEVERVGGYSLVLRWRGLDAASPTVLMAHYDVVPAVPEDWSVAPFGAVVTGAPTEAVLHGRGTLDDKGALAAILEAVEEAVADGHVPRHDLYLCFGHTEEVSGQGASAMVAWFRDRGLRPALVLDEGGAVVADVFPTVRAPAAVVGVSERGVVSLHLRVTEQGGHASIPARLPATTRLARAIVRVHRHPFPVGIPAPTREFLARMSALASPPLRLVFSHLGSTAPLVARALPFLGPEMNALVRTTVVATALSGAPADNVMAREARATLNVRIQVGTSVADVVRHVRRAVRDDAVEIELSEPFEPSPVSPWAGEAWDRLHDALARSHPGVVLTPYIQLGASDSRFFAPISDAVYRFTPFEMTRAERASIHGPNERIRVDAWLRGIRFYRALIAGS</sequence>
<dbReference type="SUPFAM" id="SSF53187">
    <property type="entry name" value="Zn-dependent exopeptidases"/>
    <property type="match status" value="1"/>
</dbReference>
<evidence type="ECO:0000313" key="10">
    <source>
        <dbReference type="Proteomes" id="UP000465031"/>
    </source>
</evidence>
<dbReference type="InterPro" id="IPR047177">
    <property type="entry name" value="Pept_M20A"/>
</dbReference>
<evidence type="ECO:0000256" key="2">
    <source>
        <dbReference type="ARBA" id="ARBA00022670"/>
    </source>
</evidence>
<evidence type="ECO:0000256" key="4">
    <source>
        <dbReference type="ARBA" id="ARBA00022801"/>
    </source>
</evidence>
<dbReference type="SUPFAM" id="SSF55031">
    <property type="entry name" value="Bacterial exopeptidase dimerisation domain"/>
    <property type="match status" value="1"/>
</dbReference>